<proteinExistence type="predicted"/>
<accession>A0A4R5K8P1</accession>
<name>A0A4R5K8P1_9BACL</name>
<sequence length="176" mass="20151">MFDWLVEIEKPYSNESSYQSSFKMKKFESPFEPTDISEVGQLFAAYSVIIGSDAMTQIPTPNETSINIISTEIIPHYTDVKGVYIDDVLQSINVKGLKLTSKIIIGNKLRGGIYPVVTDLYRNDDLNLPTGRRSLKYFSIRKKDIIPLITRETEKLEHFFNNTFFADTGSVFLWFS</sequence>
<dbReference type="OrthoDB" id="2625187at2"/>
<dbReference type="Proteomes" id="UP000295636">
    <property type="component" value="Unassembled WGS sequence"/>
</dbReference>
<evidence type="ECO:0000313" key="2">
    <source>
        <dbReference type="Proteomes" id="UP000295636"/>
    </source>
</evidence>
<keyword evidence="2" id="KW-1185">Reference proteome</keyword>
<reference evidence="1 2" key="1">
    <citation type="submission" date="2019-03" db="EMBL/GenBank/DDBJ databases">
        <title>This is whole genome sequence of Paenibacillus sp MS74 strain.</title>
        <authorList>
            <person name="Trinh H.N."/>
        </authorList>
    </citation>
    <scope>NUCLEOTIDE SEQUENCE [LARGE SCALE GENOMIC DNA]</scope>
    <source>
        <strain evidence="1 2">MS74</strain>
    </source>
</reference>
<protein>
    <submittedName>
        <fullName evidence="1">Uncharacterized protein</fullName>
    </submittedName>
</protein>
<organism evidence="1 2">
    <name type="scientific">Paenibacillus piri</name>
    <dbReference type="NCBI Taxonomy" id="2547395"/>
    <lineage>
        <taxon>Bacteria</taxon>
        <taxon>Bacillati</taxon>
        <taxon>Bacillota</taxon>
        <taxon>Bacilli</taxon>
        <taxon>Bacillales</taxon>
        <taxon>Paenibacillaceae</taxon>
        <taxon>Paenibacillus</taxon>
    </lineage>
</organism>
<comment type="caution">
    <text evidence="1">The sequence shown here is derived from an EMBL/GenBank/DDBJ whole genome shotgun (WGS) entry which is preliminary data.</text>
</comment>
<dbReference type="RefSeq" id="WP_133236222.1">
    <property type="nucleotide sequence ID" value="NZ_SMRT01000028.1"/>
</dbReference>
<dbReference type="AlphaFoldDB" id="A0A4R5K8P1"/>
<evidence type="ECO:0000313" key="1">
    <source>
        <dbReference type="EMBL" id="TDF91319.1"/>
    </source>
</evidence>
<dbReference type="EMBL" id="SMRT01000028">
    <property type="protein sequence ID" value="TDF91319.1"/>
    <property type="molecule type" value="Genomic_DNA"/>
</dbReference>
<gene>
    <name evidence="1" type="ORF">E1757_32820</name>
</gene>